<dbReference type="InterPro" id="IPR017853">
    <property type="entry name" value="GH"/>
</dbReference>
<dbReference type="PATRIC" id="fig|1400520.3.peg.3228"/>
<comment type="caution">
    <text evidence="6">The sequence shown here is derived from an EMBL/GenBank/DDBJ whole genome shotgun (WGS) entry which is preliminary data.</text>
</comment>
<dbReference type="HOGENOM" id="CLU_001859_0_2_9"/>
<dbReference type="AlphaFoldDB" id="W6T479"/>
<dbReference type="EMBL" id="AWWK01000093">
    <property type="protein sequence ID" value="ETY72639.1"/>
    <property type="molecule type" value="Genomic_DNA"/>
</dbReference>
<dbReference type="RefSeq" id="WP_033614837.1">
    <property type="nucleotide sequence ID" value="NZ_KK036539.1"/>
</dbReference>
<reference evidence="6 7" key="1">
    <citation type="journal article" date="2014" name="Genome Announc.">
        <title>Genome Sequence of Lactobacillus fabifermentans Strain T30PCM01, Isolated from Fermenting Grape Marc.</title>
        <authorList>
            <person name="Treu L."/>
            <person name="Vendramin V."/>
            <person name="Bovo B."/>
            <person name="Giacomini A."/>
            <person name="Corich V."/>
            <person name="Campanaro S."/>
        </authorList>
    </citation>
    <scope>NUCLEOTIDE SEQUENCE [LARGE SCALE GENOMIC DNA]</scope>
    <source>
        <strain evidence="6 7">T30PCM01</strain>
    </source>
</reference>
<name>W6T479_9LACO</name>
<dbReference type="Pfam" id="PF00232">
    <property type="entry name" value="Glyco_hydro_1"/>
    <property type="match status" value="1"/>
</dbReference>
<dbReference type="GO" id="GO:0016052">
    <property type="term" value="P:carbohydrate catabolic process"/>
    <property type="evidence" value="ECO:0007669"/>
    <property type="project" value="TreeGrafter"/>
</dbReference>
<sequence length="465" mass="53365">MSKLIPEGFPKSFKWGSSTNAQQFEGGFNDGNKGLSIADVRTTVGPKEDATDAAAGFDDFKVASDHYHRFKEDIALYGEMGFQIYRFTMSWTRIFPNGDEAEPNQAGLDYYSAMITELEKYHIESVVTLYAYDLPLGLLKKYNGWMSRQVIKDYLHYVKTVVTYFKGRVKYWVPFNEQNFLPLDSHYMAGYHGENNTELFQMQHNFNLSYAQATVLVHQIDPAAKVGGNIGNICAYPMTADPKDVEATDNLMKKVGYGPADVYFRGKYSAFYLKAFPNADIDSVIKDGDLETIHNEEPDFMSLTYYMSSAIAADQFDVNNEMNGIKAPNPYLPQTEWDWTIDPYGFKHFLEDFYNRYQLPILILENGLGARDTLTAGGKVHDDYRIKYLADHIERMREAVEDGVEMIGYLTWSATDLYSTREGFDKRYGFVYVDKDNQLKRIKKDSFYWYQQVIKSNGASLIDKI</sequence>
<protein>
    <submittedName>
        <fullName evidence="6">6-phospho-beta-glucosidase</fullName>
    </submittedName>
</protein>
<organism evidence="6 7">
    <name type="scientific">Lactiplantibacillus fabifermentans T30PCM01</name>
    <dbReference type="NCBI Taxonomy" id="1400520"/>
    <lineage>
        <taxon>Bacteria</taxon>
        <taxon>Bacillati</taxon>
        <taxon>Bacillota</taxon>
        <taxon>Bacilli</taxon>
        <taxon>Lactobacillales</taxon>
        <taxon>Lactobacillaceae</taxon>
        <taxon>Lactiplantibacillus</taxon>
    </lineage>
</organism>
<evidence type="ECO:0000256" key="1">
    <source>
        <dbReference type="ARBA" id="ARBA00010838"/>
    </source>
</evidence>
<gene>
    <name evidence="6" type="ORF">LFAB_16425</name>
</gene>
<dbReference type="Proteomes" id="UP000019247">
    <property type="component" value="Unassembled WGS sequence"/>
</dbReference>
<dbReference type="GO" id="GO:0008422">
    <property type="term" value="F:beta-glucosidase activity"/>
    <property type="evidence" value="ECO:0007669"/>
    <property type="project" value="TreeGrafter"/>
</dbReference>
<feature type="active site" description="Nucleophile" evidence="4">
    <location>
        <position position="365"/>
    </location>
</feature>
<dbReference type="InterPro" id="IPR018120">
    <property type="entry name" value="Glyco_hydro_1_AS"/>
</dbReference>
<evidence type="ECO:0000313" key="6">
    <source>
        <dbReference type="EMBL" id="ETY72639.1"/>
    </source>
</evidence>
<dbReference type="GO" id="GO:0005829">
    <property type="term" value="C:cytosol"/>
    <property type="evidence" value="ECO:0007669"/>
    <property type="project" value="TreeGrafter"/>
</dbReference>
<dbReference type="FunFam" id="3.20.20.80:FF:000004">
    <property type="entry name" value="Beta-glucosidase 6-phospho-beta-glucosidase"/>
    <property type="match status" value="1"/>
</dbReference>
<keyword evidence="2" id="KW-0378">Hydrolase</keyword>
<dbReference type="PRINTS" id="PR00131">
    <property type="entry name" value="GLHYDRLASE1"/>
</dbReference>
<evidence type="ECO:0000256" key="5">
    <source>
        <dbReference type="RuleBase" id="RU003690"/>
    </source>
</evidence>
<dbReference type="InterPro" id="IPR001360">
    <property type="entry name" value="Glyco_hydro_1"/>
</dbReference>
<accession>W6T479</accession>
<comment type="similarity">
    <text evidence="1 5">Belongs to the glycosyl hydrolase 1 family.</text>
</comment>
<dbReference type="eggNOG" id="COG2723">
    <property type="taxonomic scope" value="Bacteria"/>
</dbReference>
<dbReference type="SUPFAM" id="SSF51445">
    <property type="entry name" value="(Trans)glycosidases"/>
    <property type="match status" value="1"/>
</dbReference>
<dbReference type="PANTHER" id="PTHR10353:SF122">
    <property type="entry name" value="6-PHOSPHO-BETA-GLUCOSIDASE ASCB-RELATED"/>
    <property type="match status" value="1"/>
</dbReference>
<dbReference type="PANTHER" id="PTHR10353">
    <property type="entry name" value="GLYCOSYL HYDROLASE"/>
    <property type="match status" value="1"/>
</dbReference>
<dbReference type="STRING" id="1400520.LFAB_16425"/>
<dbReference type="OrthoDB" id="1688691at2"/>
<evidence type="ECO:0000313" key="7">
    <source>
        <dbReference type="Proteomes" id="UP000019247"/>
    </source>
</evidence>
<keyword evidence="3" id="KW-0326">Glycosidase</keyword>
<evidence type="ECO:0000256" key="2">
    <source>
        <dbReference type="ARBA" id="ARBA00022801"/>
    </source>
</evidence>
<evidence type="ECO:0000256" key="4">
    <source>
        <dbReference type="PROSITE-ProRule" id="PRU10055"/>
    </source>
</evidence>
<dbReference type="Gene3D" id="3.20.20.80">
    <property type="entry name" value="Glycosidases"/>
    <property type="match status" value="1"/>
</dbReference>
<proteinExistence type="inferred from homology"/>
<dbReference type="PROSITE" id="PS00572">
    <property type="entry name" value="GLYCOSYL_HYDROL_F1_1"/>
    <property type="match status" value="1"/>
</dbReference>
<evidence type="ECO:0000256" key="3">
    <source>
        <dbReference type="ARBA" id="ARBA00023295"/>
    </source>
</evidence>